<proteinExistence type="predicted"/>
<protein>
    <recommendedName>
        <fullName evidence="4">Preprotein translocase subunit SecA</fullName>
    </recommendedName>
</protein>
<dbReference type="EMBL" id="BAAADS010000001">
    <property type="protein sequence ID" value="GAA0592370.1"/>
    <property type="molecule type" value="Genomic_DNA"/>
</dbReference>
<dbReference type="PANTHER" id="PTHR33747:SF1">
    <property type="entry name" value="ADENYLATE CYCLASE-ASSOCIATED CAP C-TERMINAL DOMAIN-CONTAINING PROTEIN"/>
    <property type="match status" value="1"/>
</dbReference>
<name>A0ABN1FKC4_9BACI</name>
<dbReference type="InterPro" id="IPR004027">
    <property type="entry name" value="SEC_C_motif"/>
</dbReference>
<gene>
    <name evidence="2" type="ORF">GCM10009001_05690</name>
</gene>
<dbReference type="Gene3D" id="3.10.450.50">
    <property type="match status" value="1"/>
</dbReference>
<dbReference type="Pfam" id="PF02810">
    <property type="entry name" value="SEC-C"/>
    <property type="match status" value="1"/>
</dbReference>
<comment type="caution">
    <text evidence="2">The sequence shown here is derived from an EMBL/GenBank/DDBJ whole genome shotgun (WGS) entry which is preliminary data.</text>
</comment>
<evidence type="ECO:0008006" key="4">
    <source>
        <dbReference type="Google" id="ProtNLM"/>
    </source>
</evidence>
<keyword evidence="3" id="KW-1185">Reference proteome</keyword>
<accession>A0ABN1FKC4</accession>
<reference evidence="2 3" key="1">
    <citation type="journal article" date="2019" name="Int. J. Syst. Evol. Microbiol.">
        <title>The Global Catalogue of Microorganisms (GCM) 10K type strain sequencing project: providing services to taxonomists for standard genome sequencing and annotation.</title>
        <authorList>
            <consortium name="The Broad Institute Genomics Platform"/>
            <consortium name="The Broad Institute Genome Sequencing Center for Infectious Disease"/>
            <person name="Wu L."/>
            <person name="Ma J."/>
        </authorList>
    </citation>
    <scope>NUCLEOTIDE SEQUENCE [LARGE SCALE GENOMIC DNA]</scope>
    <source>
        <strain evidence="2 3">JCM 15395</strain>
    </source>
</reference>
<evidence type="ECO:0000256" key="1">
    <source>
        <dbReference type="SAM" id="MobiDB-lite"/>
    </source>
</evidence>
<dbReference type="RefSeq" id="WP_343810105.1">
    <property type="nucleotide sequence ID" value="NZ_BAAADS010000001.1"/>
</dbReference>
<feature type="region of interest" description="Disordered" evidence="1">
    <location>
        <begin position="193"/>
        <end position="245"/>
    </location>
</feature>
<evidence type="ECO:0000313" key="3">
    <source>
        <dbReference type="Proteomes" id="UP001500866"/>
    </source>
</evidence>
<organism evidence="2 3">
    <name type="scientific">Virgibacillus siamensis</name>
    <dbReference type="NCBI Taxonomy" id="480071"/>
    <lineage>
        <taxon>Bacteria</taxon>
        <taxon>Bacillati</taxon>
        <taxon>Bacillota</taxon>
        <taxon>Bacilli</taxon>
        <taxon>Bacillales</taxon>
        <taxon>Bacillaceae</taxon>
        <taxon>Virgibacillus</taxon>
    </lineage>
</organism>
<evidence type="ECO:0000313" key="2">
    <source>
        <dbReference type="EMBL" id="GAA0592370.1"/>
    </source>
</evidence>
<dbReference type="PANTHER" id="PTHR33747">
    <property type="entry name" value="UPF0225 PROTEIN SCO1677"/>
    <property type="match status" value="1"/>
</dbReference>
<dbReference type="SUPFAM" id="SSF103642">
    <property type="entry name" value="Sec-C motif"/>
    <property type="match status" value="1"/>
</dbReference>
<dbReference type="Proteomes" id="UP001500866">
    <property type="component" value="Unassembled WGS sequence"/>
</dbReference>
<sequence length="245" mass="28327">MGLVIDYIISLTHLYGLVHNGKVAEIYSMQNDENVGTADMDDRAKSNVEELRKNFVELHGDYFVHEAIMEFDEFEVELAKRQGKPFYIPDKKELLKYKDDFYFERTKEYHALKKYVQQELLDGDARKAEELCADIHGECEFSFSLDHIFRPFKTAGVEFENQKQVEEVMQLVMDLSNNVRLWENNGFTPRELHNQVERPMLNPLPDEASKAESGREQTPSVSKKIGRNEPCPCGSGKKYKKCCGA</sequence>